<dbReference type="PANTHER" id="PTHR47989:SF4">
    <property type="entry name" value="PROTEIN KINASE DOMAIN-CONTAINING PROTEIN"/>
    <property type="match status" value="1"/>
</dbReference>
<evidence type="ECO:0000256" key="4">
    <source>
        <dbReference type="SAM" id="Phobius"/>
    </source>
</evidence>
<reference evidence="7" key="2">
    <citation type="journal article" date="2024" name="Plant">
        <title>Genomic evolution and insights into agronomic trait innovations of Sesamum species.</title>
        <authorList>
            <person name="Miao H."/>
            <person name="Wang L."/>
            <person name="Qu L."/>
            <person name="Liu H."/>
            <person name="Sun Y."/>
            <person name="Le M."/>
            <person name="Wang Q."/>
            <person name="Wei S."/>
            <person name="Zheng Y."/>
            <person name="Lin W."/>
            <person name="Duan Y."/>
            <person name="Cao H."/>
            <person name="Xiong S."/>
            <person name="Wang X."/>
            <person name="Wei L."/>
            <person name="Li C."/>
            <person name="Ma Q."/>
            <person name="Ju M."/>
            <person name="Zhao R."/>
            <person name="Li G."/>
            <person name="Mu C."/>
            <person name="Tian Q."/>
            <person name="Mei H."/>
            <person name="Zhang T."/>
            <person name="Gao T."/>
            <person name="Zhang H."/>
        </authorList>
    </citation>
    <scope>NUCLEOTIDE SEQUENCE</scope>
    <source>
        <strain evidence="7">KEN1</strain>
    </source>
</reference>
<keyword evidence="7" id="KW-0418">Kinase</keyword>
<keyword evidence="3" id="KW-0067">ATP-binding</keyword>
<keyword evidence="5" id="KW-0732">Signal</keyword>
<evidence type="ECO:0000256" key="1">
    <source>
        <dbReference type="ARBA" id="ARBA00022527"/>
    </source>
</evidence>
<feature type="chain" id="PRO_5043946424" evidence="5">
    <location>
        <begin position="27"/>
        <end position="442"/>
    </location>
</feature>
<keyword evidence="2" id="KW-0547">Nucleotide-binding</keyword>
<dbReference type="AlphaFoldDB" id="A0AAW2TDS7"/>
<dbReference type="Gene3D" id="1.10.510.10">
    <property type="entry name" value="Transferase(Phosphotransferase) domain 1"/>
    <property type="match status" value="1"/>
</dbReference>
<evidence type="ECO:0000256" key="5">
    <source>
        <dbReference type="SAM" id="SignalP"/>
    </source>
</evidence>
<dbReference type="InterPro" id="IPR011009">
    <property type="entry name" value="Kinase-like_dom_sf"/>
</dbReference>
<feature type="transmembrane region" description="Helical" evidence="4">
    <location>
        <begin position="228"/>
        <end position="249"/>
    </location>
</feature>
<keyword evidence="7" id="KW-0808">Transferase</keyword>
<dbReference type="GO" id="GO:0004674">
    <property type="term" value="F:protein serine/threonine kinase activity"/>
    <property type="evidence" value="ECO:0007669"/>
    <property type="project" value="UniProtKB-KW"/>
</dbReference>
<name>A0AAW2TDS7_9LAMI</name>
<keyword evidence="4" id="KW-0812">Transmembrane</keyword>
<evidence type="ECO:0000313" key="7">
    <source>
        <dbReference type="EMBL" id="KAL0402570.1"/>
    </source>
</evidence>
<feature type="signal peptide" evidence="5">
    <location>
        <begin position="1"/>
        <end position="26"/>
    </location>
</feature>
<dbReference type="InterPro" id="IPR001245">
    <property type="entry name" value="Ser-Thr/Tyr_kinase_cat_dom"/>
</dbReference>
<protein>
    <submittedName>
        <fullName evidence="7">L-type lectin-domain containing receptor kinase V.6</fullName>
    </submittedName>
</protein>
<feature type="domain" description="Protein kinase" evidence="6">
    <location>
        <begin position="287"/>
        <end position="442"/>
    </location>
</feature>
<evidence type="ECO:0000256" key="3">
    <source>
        <dbReference type="ARBA" id="ARBA00022840"/>
    </source>
</evidence>
<sequence length="442" mass="49204">MMENIGCMNFRLPSLFLIITLLSVEAFSLPSPGDPGCRLNFSTFPYRPIGGCTNVKEKLKDWNGFPKTSCCQNALIVFSHALAVRAYNGASGNIFVGQDQWSNCSGPFRLQPDVSVQTCGFDDFFYGSGKCSTLRLSDVDHNVVLHCSRFGSSSFDEACGGCTSAISKALDRMLHDMKVDRSDHTEKAVCLVSLIVSVIAGKANNTSGIDDFNRCLPALSVPGNVAEALLSVALVMIALTVVVTLITCVRKNQEQEKKPLLNKDVTATCCGLFRFSKAEIENAINWGNEKIFLGRGRAGRVYKGMLPSGQVVAVKQIYRIKTLDLFTREIELLSRVRHPNLVCLLGYCIENEEQYLVYEYCPNGNIAQHLLRKDTVLTWDLRVKILRDCAFALKYLHNHVDGSIVHGDIKANLYFMNMNLSALASPFIYSWRDALKRLYWTT</sequence>
<gene>
    <name evidence="7" type="ORF">Slati_4286900</name>
</gene>
<organism evidence="7">
    <name type="scientific">Sesamum latifolium</name>
    <dbReference type="NCBI Taxonomy" id="2727402"/>
    <lineage>
        <taxon>Eukaryota</taxon>
        <taxon>Viridiplantae</taxon>
        <taxon>Streptophyta</taxon>
        <taxon>Embryophyta</taxon>
        <taxon>Tracheophyta</taxon>
        <taxon>Spermatophyta</taxon>
        <taxon>Magnoliopsida</taxon>
        <taxon>eudicotyledons</taxon>
        <taxon>Gunneridae</taxon>
        <taxon>Pentapetalae</taxon>
        <taxon>asterids</taxon>
        <taxon>lamiids</taxon>
        <taxon>Lamiales</taxon>
        <taxon>Pedaliaceae</taxon>
        <taxon>Sesamum</taxon>
    </lineage>
</organism>
<dbReference type="GO" id="GO:0005524">
    <property type="term" value="F:ATP binding"/>
    <property type="evidence" value="ECO:0007669"/>
    <property type="project" value="UniProtKB-KW"/>
</dbReference>
<dbReference type="InterPro" id="IPR043891">
    <property type="entry name" value="SPARK"/>
</dbReference>
<keyword evidence="7" id="KW-0675">Receptor</keyword>
<proteinExistence type="predicted"/>
<accession>A0AAW2TDS7</accession>
<dbReference type="SUPFAM" id="SSF56112">
    <property type="entry name" value="Protein kinase-like (PK-like)"/>
    <property type="match status" value="1"/>
</dbReference>
<dbReference type="InterPro" id="IPR000719">
    <property type="entry name" value="Prot_kinase_dom"/>
</dbReference>
<dbReference type="PANTHER" id="PTHR47989">
    <property type="entry name" value="OS01G0750732 PROTEIN"/>
    <property type="match status" value="1"/>
</dbReference>
<keyword evidence="1" id="KW-0723">Serine/threonine-protein kinase</keyword>
<comment type="caution">
    <text evidence="7">The sequence shown here is derived from an EMBL/GenBank/DDBJ whole genome shotgun (WGS) entry which is preliminary data.</text>
</comment>
<keyword evidence="4" id="KW-1133">Transmembrane helix</keyword>
<dbReference type="PROSITE" id="PS50011">
    <property type="entry name" value="PROTEIN_KINASE_DOM"/>
    <property type="match status" value="1"/>
</dbReference>
<dbReference type="Gene3D" id="3.30.200.20">
    <property type="entry name" value="Phosphorylase Kinase, domain 1"/>
    <property type="match status" value="1"/>
</dbReference>
<dbReference type="Pfam" id="PF07714">
    <property type="entry name" value="PK_Tyr_Ser-Thr"/>
    <property type="match status" value="1"/>
</dbReference>
<dbReference type="Pfam" id="PF19160">
    <property type="entry name" value="SPARK"/>
    <property type="match status" value="1"/>
</dbReference>
<reference evidence="7" key="1">
    <citation type="submission" date="2020-06" db="EMBL/GenBank/DDBJ databases">
        <authorList>
            <person name="Li T."/>
            <person name="Hu X."/>
            <person name="Zhang T."/>
            <person name="Song X."/>
            <person name="Zhang H."/>
            <person name="Dai N."/>
            <person name="Sheng W."/>
            <person name="Hou X."/>
            <person name="Wei L."/>
        </authorList>
    </citation>
    <scope>NUCLEOTIDE SEQUENCE</scope>
    <source>
        <strain evidence="7">KEN1</strain>
        <tissue evidence="7">Leaf</tissue>
    </source>
</reference>
<evidence type="ECO:0000259" key="6">
    <source>
        <dbReference type="PROSITE" id="PS50011"/>
    </source>
</evidence>
<dbReference type="EMBL" id="JACGWN010000015">
    <property type="protein sequence ID" value="KAL0402570.1"/>
    <property type="molecule type" value="Genomic_DNA"/>
</dbReference>
<keyword evidence="4" id="KW-0472">Membrane</keyword>
<evidence type="ECO:0000256" key="2">
    <source>
        <dbReference type="ARBA" id="ARBA00022741"/>
    </source>
</evidence>